<reference evidence="1" key="2">
    <citation type="submission" date="2020-11" db="EMBL/GenBank/DDBJ databases">
        <authorList>
            <consortium name="DOE Joint Genome Institute"/>
            <person name="Kuo A."/>
            <person name="Miyauchi S."/>
            <person name="Kiss E."/>
            <person name="Drula E."/>
            <person name="Kohler A."/>
            <person name="Sanchez-Garcia M."/>
            <person name="Andreopoulos B."/>
            <person name="Barry K.W."/>
            <person name="Bonito G."/>
            <person name="Buee M."/>
            <person name="Carver A."/>
            <person name="Chen C."/>
            <person name="Cichocki N."/>
            <person name="Clum A."/>
            <person name="Culley D."/>
            <person name="Crous P.W."/>
            <person name="Fauchery L."/>
            <person name="Girlanda M."/>
            <person name="Hayes R."/>
            <person name="Keri Z."/>
            <person name="Labutti K."/>
            <person name="Lipzen A."/>
            <person name="Lombard V."/>
            <person name="Magnuson J."/>
            <person name="Maillard F."/>
            <person name="Morin E."/>
            <person name="Murat C."/>
            <person name="Nolan M."/>
            <person name="Ohm R."/>
            <person name="Pangilinan J."/>
            <person name="Pereira M."/>
            <person name="Perotto S."/>
            <person name="Peter M."/>
            <person name="Riley R."/>
            <person name="Sitrit Y."/>
            <person name="Stielow B."/>
            <person name="Szollosi G."/>
            <person name="Zifcakova L."/>
            <person name="Stursova M."/>
            <person name="Spatafora J.W."/>
            <person name="Tedersoo L."/>
            <person name="Vaario L.-M."/>
            <person name="Yamada A."/>
            <person name="Yan M."/>
            <person name="Wang P."/>
            <person name="Xu J."/>
            <person name="Bruns T."/>
            <person name="Baldrian P."/>
            <person name="Vilgalys R."/>
            <person name="Henrissat B."/>
            <person name="Grigoriev I.V."/>
            <person name="Hibbett D."/>
            <person name="Nagy L.G."/>
            <person name="Martin F.M."/>
        </authorList>
    </citation>
    <scope>NUCLEOTIDE SEQUENCE</scope>
    <source>
        <strain evidence="1">UH-Tt-Lm1</strain>
    </source>
</reference>
<gene>
    <name evidence="1" type="ORF">BJ322DRAFT_1110915</name>
</gene>
<keyword evidence="2" id="KW-1185">Reference proteome</keyword>
<evidence type="ECO:0000313" key="1">
    <source>
        <dbReference type="EMBL" id="KAF9782032.1"/>
    </source>
</evidence>
<protein>
    <submittedName>
        <fullName evidence="1">Uncharacterized protein</fullName>
    </submittedName>
</protein>
<accession>A0A9P6H9J3</accession>
<dbReference type="AlphaFoldDB" id="A0A9P6H9J3"/>
<dbReference type="EMBL" id="WIUZ02000012">
    <property type="protein sequence ID" value="KAF9782032.1"/>
    <property type="molecule type" value="Genomic_DNA"/>
</dbReference>
<dbReference type="Proteomes" id="UP000736335">
    <property type="component" value="Unassembled WGS sequence"/>
</dbReference>
<proteinExistence type="predicted"/>
<reference evidence="1" key="1">
    <citation type="journal article" date="2020" name="Nat. Commun.">
        <title>Large-scale genome sequencing of mycorrhizal fungi provides insights into the early evolution of symbiotic traits.</title>
        <authorList>
            <person name="Miyauchi S."/>
            <person name="Kiss E."/>
            <person name="Kuo A."/>
            <person name="Drula E."/>
            <person name="Kohler A."/>
            <person name="Sanchez-Garcia M."/>
            <person name="Morin E."/>
            <person name="Andreopoulos B."/>
            <person name="Barry K.W."/>
            <person name="Bonito G."/>
            <person name="Buee M."/>
            <person name="Carver A."/>
            <person name="Chen C."/>
            <person name="Cichocki N."/>
            <person name="Clum A."/>
            <person name="Culley D."/>
            <person name="Crous P.W."/>
            <person name="Fauchery L."/>
            <person name="Girlanda M."/>
            <person name="Hayes R.D."/>
            <person name="Keri Z."/>
            <person name="LaButti K."/>
            <person name="Lipzen A."/>
            <person name="Lombard V."/>
            <person name="Magnuson J."/>
            <person name="Maillard F."/>
            <person name="Murat C."/>
            <person name="Nolan M."/>
            <person name="Ohm R.A."/>
            <person name="Pangilinan J."/>
            <person name="Pereira M.F."/>
            <person name="Perotto S."/>
            <person name="Peter M."/>
            <person name="Pfister S."/>
            <person name="Riley R."/>
            <person name="Sitrit Y."/>
            <person name="Stielow J.B."/>
            <person name="Szollosi G."/>
            <person name="Zifcakova L."/>
            <person name="Stursova M."/>
            <person name="Spatafora J.W."/>
            <person name="Tedersoo L."/>
            <person name="Vaario L.M."/>
            <person name="Yamada A."/>
            <person name="Yan M."/>
            <person name="Wang P."/>
            <person name="Xu J."/>
            <person name="Bruns T."/>
            <person name="Baldrian P."/>
            <person name="Vilgalys R."/>
            <person name="Dunand C."/>
            <person name="Henrissat B."/>
            <person name="Grigoriev I.V."/>
            <person name="Hibbett D."/>
            <person name="Nagy L.G."/>
            <person name="Martin F.M."/>
        </authorList>
    </citation>
    <scope>NUCLEOTIDE SEQUENCE</scope>
    <source>
        <strain evidence="1">UH-Tt-Lm1</strain>
    </source>
</reference>
<name>A0A9P6H9J3_9AGAM</name>
<evidence type="ECO:0000313" key="2">
    <source>
        <dbReference type="Proteomes" id="UP000736335"/>
    </source>
</evidence>
<comment type="caution">
    <text evidence="1">The sequence shown here is derived from an EMBL/GenBank/DDBJ whole genome shotgun (WGS) entry which is preliminary data.</text>
</comment>
<sequence length="421" mass="47537">MSPPHLAQELLDHIVDHLHQDHQALQECSLVSKSWIPRTRKHLFAEVKLTDRRKFKLWKHAFPDPTSSPGHYTKFLSIYSLYATFESKEAEAGGWIKAFCNTVSFKVYTRAQEHDSSDDGYNITFEEGDQIASDEEDDAPFDISLVPFHGFSLALKSLTVGISHLPSKEVLQFILSFQRLEDLTVFSGLGEQNDYDGEEDQMNLQIPSAFPPLTGTLDIMTLRFSLGFTVDKLLRLPNGIHFQALRLRLEVKGDSPSERRVATIRDLVEQCSPTLKDLVMVFDETSVVQAGDTSNFFLDLSMATRLESLTFRPWTMDVEWVIRTLNTIPGDHGNIKIRLVYDILRVKLPASGLEFANAVSPTILGQWLRLDKLIVQLWESSKIPTNVLCHDPREGWLAWGVGVATGTLLPEATRRGVVTVE</sequence>
<organism evidence="1 2">
    <name type="scientific">Thelephora terrestris</name>
    <dbReference type="NCBI Taxonomy" id="56493"/>
    <lineage>
        <taxon>Eukaryota</taxon>
        <taxon>Fungi</taxon>
        <taxon>Dikarya</taxon>
        <taxon>Basidiomycota</taxon>
        <taxon>Agaricomycotina</taxon>
        <taxon>Agaricomycetes</taxon>
        <taxon>Thelephorales</taxon>
        <taxon>Thelephoraceae</taxon>
        <taxon>Thelephora</taxon>
    </lineage>
</organism>
<dbReference type="OrthoDB" id="3070253at2759"/>